<accession>A0A7D7LPV6</accession>
<feature type="domain" description="Alpha/beta-hydrolase catalytic" evidence="2">
    <location>
        <begin position="330"/>
        <end position="404"/>
    </location>
</feature>
<protein>
    <submittedName>
        <fullName evidence="3">Alpha/beta-hydrolase family protein</fullName>
    </submittedName>
</protein>
<feature type="transmembrane region" description="Helical" evidence="1">
    <location>
        <begin position="45"/>
        <end position="66"/>
    </location>
</feature>
<keyword evidence="1" id="KW-0472">Membrane</keyword>
<dbReference type="SUPFAM" id="SSF53474">
    <property type="entry name" value="alpha/beta-Hydrolases"/>
    <property type="match status" value="1"/>
</dbReference>
<keyword evidence="1" id="KW-0812">Transmembrane</keyword>
<keyword evidence="1" id="KW-1133">Transmembrane helix</keyword>
<feature type="transmembrane region" description="Helical" evidence="1">
    <location>
        <begin position="78"/>
        <end position="99"/>
    </location>
</feature>
<feature type="transmembrane region" description="Helical" evidence="1">
    <location>
        <begin position="111"/>
        <end position="131"/>
    </location>
</feature>
<proteinExistence type="predicted"/>
<sequence>MTAEDRRPLVVNAFRRWPHPAISVAVVLAHAVALYPGTLPRDATTTAGLTAALAALGAILGMVWAGRSAGDPDVRARRVVFGCAVVVLVATVGVAAWWQNMIRGAVGAAPVGLGWCAAVTLVPAALVVAVVAVPRATAVVAASAMALTAGFLAPAGAEGKNPPTSPVAASADDSRVLRGELNPGDFDGAATALVDKWFRHGGASARAVVVAVPTGSGWVDRTAVDGFVRRFDGDVRIVTLPYADVPSWRAFVAERSLAADSAIAVVRRLVGALDDREPAAGPRVVLYGQSLGAVGADAARIWLEDHRPSRLDSTVLTAPPAGTVAPTSDSARTVVVNHSDPVPRWSTATLWRPPPTAEDTRLRGPRVPVVPWIPVVSFLQASVDLLDALDGSAGVGHRYGTDQAQLPMVRSADLGCQTMSPRAASYDAPTR</sequence>
<reference evidence="4" key="1">
    <citation type="submission" date="2020-07" db="EMBL/GenBank/DDBJ databases">
        <title>novel species isolated from the respiratory tract of Marmot.</title>
        <authorList>
            <person name="Zhang G."/>
        </authorList>
    </citation>
    <scope>NUCLEOTIDE SEQUENCE [LARGE SCALE GENOMIC DNA]</scope>
    <source>
        <strain evidence="4">686</strain>
    </source>
</reference>
<dbReference type="InterPro" id="IPR029058">
    <property type="entry name" value="AB_hydrolase_fold"/>
</dbReference>
<dbReference type="Pfam" id="PF10081">
    <property type="entry name" value="Abhydrolase_9"/>
    <property type="match status" value="2"/>
</dbReference>
<dbReference type="AlphaFoldDB" id="A0A7D7LPV6"/>
<evidence type="ECO:0000313" key="4">
    <source>
        <dbReference type="Proteomes" id="UP000515663"/>
    </source>
</evidence>
<evidence type="ECO:0000256" key="1">
    <source>
        <dbReference type="SAM" id="Phobius"/>
    </source>
</evidence>
<name>A0A7D7LPV6_9ACTN</name>
<keyword evidence="4" id="KW-1185">Reference proteome</keyword>
<dbReference type="KEGG" id="gji:H1R19_15750"/>
<gene>
    <name evidence="3" type="ORF">H1R19_15750</name>
</gene>
<keyword evidence="3" id="KW-0378">Hydrolase</keyword>
<dbReference type="InterPro" id="IPR027787">
    <property type="entry name" value="Alpha/beta-hydrolase_catalytic"/>
</dbReference>
<organism evidence="3 4">
    <name type="scientific">Gordonia jinghuaiqii</name>
    <dbReference type="NCBI Taxonomy" id="2758710"/>
    <lineage>
        <taxon>Bacteria</taxon>
        <taxon>Bacillati</taxon>
        <taxon>Actinomycetota</taxon>
        <taxon>Actinomycetes</taxon>
        <taxon>Mycobacteriales</taxon>
        <taxon>Gordoniaceae</taxon>
        <taxon>Gordonia</taxon>
    </lineage>
</organism>
<dbReference type="Proteomes" id="UP000515663">
    <property type="component" value="Chromosome"/>
</dbReference>
<feature type="transmembrane region" description="Helical" evidence="1">
    <location>
        <begin position="138"/>
        <end position="157"/>
    </location>
</feature>
<dbReference type="GO" id="GO:0016787">
    <property type="term" value="F:hydrolase activity"/>
    <property type="evidence" value="ECO:0007669"/>
    <property type="project" value="UniProtKB-KW"/>
</dbReference>
<feature type="transmembrane region" description="Helical" evidence="1">
    <location>
        <begin position="21"/>
        <end position="39"/>
    </location>
</feature>
<dbReference type="RefSeq" id="WP_219849513.1">
    <property type="nucleotide sequence ID" value="NZ_CP059491.1"/>
</dbReference>
<evidence type="ECO:0000313" key="3">
    <source>
        <dbReference type="EMBL" id="QMT00360.1"/>
    </source>
</evidence>
<feature type="domain" description="Alpha/beta-hydrolase catalytic" evidence="2">
    <location>
        <begin position="185"/>
        <end position="322"/>
    </location>
</feature>
<dbReference type="EMBL" id="CP059491">
    <property type="protein sequence ID" value="QMT00360.1"/>
    <property type="molecule type" value="Genomic_DNA"/>
</dbReference>
<evidence type="ECO:0000259" key="2">
    <source>
        <dbReference type="Pfam" id="PF10081"/>
    </source>
</evidence>